<evidence type="ECO:0000313" key="1">
    <source>
        <dbReference type="EMBL" id="JAD28665.1"/>
    </source>
</evidence>
<protein>
    <submittedName>
        <fullName evidence="1">Uncharacterized protein</fullName>
    </submittedName>
</protein>
<reference evidence="1" key="1">
    <citation type="submission" date="2014-09" db="EMBL/GenBank/DDBJ databases">
        <authorList>
            <person name="Magalhaes I.L.F."/>
            <person name="Oliveira U."/>
            <person name="Santos F.R."/>
            <person name="Vidigal T.H.D.A."/>
            <person name="Brescovit A.D."/>
            <person name="Santos A.J."/>
        </authorList>
    </citation>
    <scope>NUCLEOTIDE SEQUENCE</scope>
    <source>
        <tissue evidence="1">Shoot tissue taken approximately 20 cm above the soil surface</tissue>
    </source>
</reference>
<organism evidence="1">
    <name type="scientific">Arundo donax</name>
    <name type="common">Giant reed</name>
    <name type="synonym">Donax arundinaceus</name>
    <dbReference type="NCBI Taxonomy" id="35708"/>
    <lineage>
        <taxon>Eukaryota</taxon>
        <taxon>Viridiplantae</taxon>
        <taxon>Streptophyta</taxon>
        <taxon>Embryophyta</taxon>
        <taxon>Tracheophyta</taxon>
        <taxon>Spermatophyta</taxon>
        <taxon>Magnoliopsida</taxon>
        <taxon>Liliopsida</taxon>
        <taxon>Poales</taxon>
        <taxon>Poaceae</taxon>
        <taxon>PACMAD clade</taxon>
        <taxon>Arundinoideae</taxon>
        <taxon>Arundineae</taxon>
        <taxon>Arundo</taxon>
    </lineage>
</organism>
<name>A0A0A8YW17_ARUDO</name>
<reference evidence="1" key="2">
    <citation type="journal article" date="2015" name="Data Brief">
        <title>Shoot transcriptome of the giant reed, Arundo donax.</title>
        <authorList>
            <person name="Barrero R.A."/>
            <person name="Guerrero F.D."/>
            <person name="Moolhuijzen P."/>
            <person name="Goolsby J.A."/>
            <person name="Tidwell J."/>
            <person name="Bellgard S.E."/>
            <person name="Bellgard M.I."/>
        </authorList>
    </citation>
    <scope>NUCLEOTIDE SEQUENCE</scope>
    <source>
        <tissue evidence="1">Shoot tissue taken approximately 20 cm above the soil surface</tissue>
    </source>
</reference>
<dbReference type="AlphaFoldDB" id="A0A0A8YW17"/>
<accession>A0A0A8YW17</accession>
<sequence length="39" mass="4471">MTTWMGKELFCSSFLLFNTLIPSIESLLDPIGNIVYTKF</sequence>
<proteinExistence type="predicted"/>
<dbReference type="EMBL" id="GBRH01269230">
    <property type="protein sequence ID" value="JAD28665.1"/>
    <property type="molecule type" value="Transcribed_RNA"/>
</dbReference>